<accession>A0A1E5QCU6</accession>
<organism evidence="1">
    <name type="scientific">Desertifilum tharense IPPAS B-1220</name>
    <dbReference type="NCBI Taxonomy" id="1781255"/>
    <lineage>
        <taxon>Bacteria</taxon>
        <taxon>Bacillati</taxon>
        <taxon>Cyanobacteriota</taxon>
        <taxon>Cyanophyceae</taxon>
        <taxon>Desertifilales</taxon>
        <taxon>Desertifilaceae</taxon>
        <taxon>Desertifilum</taxon>
    </lineage>
</organism>
<dbReference type="AlphaFoldDB" id="A0A1E5QCU6"/>
<dbReference type="PANTHER" id="PTHR13017">
    <property type="entry name" value="5-FORMYLTETRAHYDROFOLATE CYCLO-LIGASE-RELATED"/>
    <property type="match status" value="1"/>
</dbReference>
<dbReference type="EMBL" id="MJGC01000127">
    <property type="protein sequence ID" value="OEJ72488.1"/>
    <property type="molecule type" value="Genomic_DNA"/>
</dbReference>
<dbReference type="InterPro" id="IPR024185">
    <property type="entry name" value="FTHF_cligase-like_sf"/>
</dbReference>
<dbReference type="InterPro" id="IPR037171">
    <property type="entry name" value="NagB/RpiA_transferase-like"/>
</dbReference>
<dbReference type="Pfam" id="PF01812">
    <property type="entry name" value="5-FTHF_cyc-lig"/>
    <property type="match status" value="1"/>
</dbReference>
<dbReference type="GO" id="GO:0005737">
    <property type="term" value="C:cytoplasm"/>
    <property type="evidence" value="ECO:0007669"/>
    <property type="project" value="TreeGrafter"/>
</dbReference>
<dbReference type="STRING" id="1781255.BH720_24725"/>
<dbReference type="GO" id="GO:0016874">
    <property type="term" value="F:ligase activity"/>
    <property type="evidence" value="ECO:0007669"/>
    <property type="project" value="UniProtKB-KW"/>
</dbReference>
<comment type="caution">
    <text evidence="1">The sequence shown here is derived from an EMBL/GenBank/DDBJ whole genome shotgun (WGS) entry which is preliminary data.</text>
</comment>
<dbReference type="PANTHER" id="PTHR13017:SF0">
    <property type="entry name" value="METHENYLTETRAHYDROFOLATE SYNTHASE DOMAIN-CONTAINING PROTEIN"/>
    <property type="match status" value="1"/>
</dbReference>
<dbReference type="Gene3D" id="3.40.50.10420">
    <property type="entry name" value="NagB/RpiA/CoA transferase-like"/>
    <property type="match status" value="1"/>
</dbReference>
<protein>
    <submittedName>
        <fullName evidence="1">5-formyltetrahydrofolate cyclo-ligase</fullName>
    </submittedName>
</protein>
<dbReference type="InterPro" id="IPR002698">
    <property type="entry name" value="FTHF_cligase"/>
</dbReference>
<name>A0A1E5QCU6_9CYAN</name>
<sequence>MSQVEGSWGGYHPQKDRLRGEIWQRLKQEGVAVGDPVDRIPNFVGAGEAAVRLASLDVWQQAKTVKCNPDSPQIPVRLRALQEGKRLYMAVPRLTDARCFVELTAEGLQEKQIPLEQVAIAHHALSYGRLVSFAQMQPIDLAVVGCVAVARNGGRTGKGAGFADLELAMLRMLGLVQATTPIVTTVHPLQIVADERLPMLPHDWLLNWVVTAQDAIAISPTRPQPTGLDWDTIRPEQYQRIPILQQLRRASISGFGSKDFPGN</sequence>
<dbReference type="RefSeq" id="WP_069969908.1">
    <property type="nucleotide sequence ID" value="NZ_CM124774.1"/>
</dbReference>
<evidence type="ECO:0000313" key="1">
    <source>
        <dbReference type="EMBL" id="OEJ72488.1"/>
    </source>
</evidence>
<keyword evidence="1" id="KW-0436">Ligase</keyword>
<dbReference type="SUPFAM" id="SSF100950">
    <property type="entry name" value="NagB/RpiA/CoA transferase-like"/>
    <property type="match status" value="1"/>
</dbReference>
<gene>
    <name evidence="1" type="ORF">BH720_24725</name>
</gene>
<proteinExistence type="predicted"/>
<reference evidence="1" key="1">
    <citation type="submission" date="2016-09" db="EMBL/GenBank/DDBJ databases">
        <title>Draft genome of thermotolerant cyanobacterium Desertifilum sp. strain IPPAS B-1220.</title>
        <authorList>
            <person name="Sinetova M.A."/>
            <person name="Bolakhan K."/>
            <person name="Zayadan B.K."/>
            <person name="Mironov K.S."/>
            <person name="Ustinova V."/>
            <person name="Kupriyanova E.V."/>
            <person name="Sidorov R.A."/>
            <person name="Skrypnik A.N."/>
            <person name="Gogoleva N.E."/>
            <person name="Gogolev Y.V."/>
            <person name="Los D.A."/>
        </authorList>
    </citation>
    <scope>NUCLEOTIDE SEQUENCE [LARGE SCALE GENOMIC DNA]</scope>
    <source>
        <strain evidence="1">IPPAS B-1220</strain>
    </source>
</reference>